<dbReference type="InterPro" id="IPR011990">
    <property type="entry name" value="TPR-like_helical_dom_sf"/>
</dbReference>
<proteinExistence type="inferred from homology"/>
<dbReference type="Pfam" id="PF01535">
    <property type="entry name" value="PPR"/>
    <property type="match status" value="1"/>
</dbReference>
<dbReference type="InterPro" id="IPR050872">
    <property type="entry name" value="PPR_P_subfamily"/>
</dbReference>
<feature type="repeat" description="PPR" evidence="3">
    <location>
        <begin position="480"/>
        <end position="514"/>
    </location>
</feature>
<keyword evidence="6" id="KW-1185">Reference proteome</keyword>
<dbReference type="GO" id="GO:0005737">
    <property type="term" value="C:cytoplasm"/>
    <property type="evidence" value="ECO:0000318"/>
    <property type="project" value="GO_Central"/>
</dbReference>
<feature type="repeat" description="PPR" evidence="3">
    <location>
        <begin position="256"/>
        <end position="290"/>
    </location>
</feature>
<dbReference type="Pfam" id="PF13041">
    <property type="entry name" value="PPR_2"/>
    <property type="match status" value="1"/>
</dbReference>
<feature type="repeat" description="PPR" evidence="3">
    <location>
        <begin position="515"/>
        <end position="549"/>
    </location>
</feature>
<dbReference type="EMBL" id="EQ973955">
    <property type="protein sequence ID" value="EEF37162.1"/>
    <property type="molecule type" value="Genomic_DNA"/>
</dbReference>
<feature type="repeat" description="PPR" evidence="3">
    <location>
        <begin position="330"/>
        <end position="364"/>
    </location>
</feature>
<organism evidence="5 6">
    <name type="scientific">Ricinus communis</name>
    <name type="common">Castor bean</name>
    <dbReference type="NCBI Taxonomy" id="3988"/>
    <lineage>
        <taxon>Eukaryota</taxon>
        <taxon>Viridiplantae</taxon>
        <taxon>Streptophyta</taxon>
        <taxon>Embryophyta</taxon>
        <taxon>Tracheophyta</taxon>
        <taxon>Spermatophyta</taxon>
        <taxon>Magnoliopsida</taxon>
        <taxon>eudicotyledons</taxon>
        <taxon>Gunneridae</taxon>
        <taxon>Pentapetalae</taxon>
        <taxon>rosids</taxon>
        <taxon>fabids</taxon>
        <taxon>Malpighiales</taxon>
        <taxon>Euphorbiaceae</taxon>
        <taxon>Acalyphoideae</taxon>
        <taxon>Acalypheae</taxon>
        <taxon>Ricinus</taxon>
    </lineage>
</organism>
<reference evidence="6" key="1">
    <citation type="journal article" date="2010" name="Nat. Biotechnol.">
        <title>Draft genome sequence of the oilseed species Ricinus communis.</title>
        <authorList>
            <person name="Chan A.P."/>
            <person name="Crabtree J."/>
            <person name="Zhao Q."/>
            <person name="Lorenzi H."/>
            <person name="Orvis J."/>
            <person name="Puiu D."/>
            <person name="Melake-Berhan A."/>
            <person name="Jones K.M."/>
            <person name="Redman J."/>
            <person name="Chen G."/>
            <person name="Cahoon E.B."/>
            <person name="Gedil M."/>
            <person name="Stanke M."/>
            <person name="Haas B.J."/>
            <person name="Wortman J.R."/>
            <person name="Fraser-Liggett C.M."/>
            <person name="Ravel J."/>
            <person name="Rabinowicz P.D."/>
        </authorList>
    </citation>
    <scope>NUCLEOTIDE SEQUENCE [LARGE SCALE GENOMIC DNA]</scope>
    <source>
        <strain evidence="6">cv. Hale</strain>
    </source>
</reference>
<feature type="repeat" description="PPR" evidence="3">
    <location>
        <begin position="295"/>
        <end position="329"/>
    </location>
</feature>
<dbReference type="FunCoup" id="B9SGS7">
    <property type="interactions" value="835"/>
</dbReference>
<dbReference type="GO" id="GO:0003729">
    <property type="term" value="F:mRNA binding"/>
    <property type="evidence" value="ECO:0000318"/>
    <property type="project" value="GO_Central"/>
</dbReference>
<dbReference type="AlphaFoldDB" id="B9SGS7"/>
<keyword evidence="2" id="KW-0677">Repeat</keyword>
<name>B9SGS7_RICCO</name>
<dbReference type="eggNOG" id="KOG4197">
    <property type="taxonomic scope" value="Eukaryota"/>
</dbReference>
<gene>
    <name evidence="5" type="ORF">RCOM_0819860</name>
</gene>
<accession>B9SGS7</accession>
<evidence type="ECO:0000256" key="4">
    <source>
        <dbReference type="SAM" id="MobiDB-lite"/>
    </source>
</evidence>
<comment type="similarity">
    <text evidence="1">Belongs to the PPR family. P subfamily.</text>
</comment>
<evidence type="ECO:0000256" key="3">
    <source>
        <dbReference type="PROSITE-ProRule" id="PRU00708"/>
    </source>
</evidence>
<sequence length="786" mass="88064">MRELVILCSSSSIVTPPPNPSSHHSPKPKPKPSSLSKHIPSSGLHMIALAKGISKNLRERNVDSVVDALNTADQLGLPPSQLFDAASMDLLKTECLRIVNFGRLEDIILLMETLAGYSFSIKELVEPSRVIKLCVHQRNPHLAVRYARLFPHEGILMCSIVKQFGKKGDLDSALAAYEAYMQHSTVPDMYLYRALIDVCGLCGDYMQSRYIFEDIVSQKVIPNIFVFNSLMNVNAHDLGYTLHVYKKMQNLGVTADMTSYNILLKSCSLAGKVDLAQDIYREAKQLELAGLLKLDDFTYCTIIKIFADAKLWQLALKIKEDMLSSGVTPNTFTWSSLISASANAGLVDQAIKLFEEMLLAGCVPNSHCCNILLHACVEACQYDRAFRLFNAWKGSEIQNTFTTDYNCPVDDISSAMHACEDYIITVPNLASNSLHLSFLKKFPFTPSSATYNTLMKACGSDYNRAKALMDEMQAVGLSPNHISWSILIDICGSSGNMEGAIQILKNMRMAGIEPDVIAYTTAIKVSVESKNLKMAFSLFAEMKRYQLKPNLVTYDTLLRARTRYGSLKEVQQCLAIYQDMRKAGYKSNDNYLKQLIEEWCEGVIQDNDQCQDDFKPCKRAEFGRPHSLLLEKVAAHLHHNVAESLSVDLQGLTKVEARIVVLAVLRMVKENYIQGHLVKDDMSITLGIDKVDVLPATQKAEVKDAIFKLLHNELGLEVLIVVPRYTADLETDLEIPLNSYQNWSKSSGRENIRVSSARRPLVLQRLKVTRNSLHSWLQRKAGALRR</sequence>
<dbReference type="InParanoid" id="B9SGS7"/>
<dbReference type="PROSITE" id="PS51375">
    <property type="entry name" value="PPR"/>
    <property type="match status" value="5"/>
</dbReference>
<dbReference type="PANTHER" id="PTHR46128">
    <property type="entry name" value="MITOCHONDRIAL GROUP I INTRON SPLICING FACTOR CCM1"/>
    <property type="match status" value="1"/>
</dbReference>
<dbReference type="GO" id="GO:0006397">
    <property type="term" value="P:mRNA processing"/>
    <property type="evidence" value="ECO:0000318"/>
    <property type="project" value="GO_Central"/>
</dbReference>
<dbReference type="InterPro" id="IPR002885">
    <property type="entry name" value="PPR_rpt"/>
</dbReference>
<dbReference type="KEGG" id="rcu:8283837"/>
<dbReference type="Proteomes" id="UP000008311">
    <property type="component" value="Unassembled WGS sequence"/>
</dbReference>
<dbReference type="NCBIfam" id="TIGR00756">
    <property type="entry name" value="PPR"/>
    <property type="match status" value="4"/>
</dbReference>
<dbReference type="Gene3D" id="1.25.40.10">
    <property type="entry name" value="Tetratricopeptide repeat domain"/>
    <property type="match status" value="3"/>
</dbReference>
<evidence type="ECO:0000256" key="1">
    <source>
        <dbReference type="ARBA" id="ARBA00007626"/>
    </source>
</evidence>
<evidence type="ECO:0000313" key="5">
    <source>
        <dbReference type="EMBL" id="EEF37162.1"/>
    </source>
</evidence>
<dbReference type="OMA" id="NLIVEWC"/>
<protein>
    <submittedName>
        <fullName evidence="5">Pentatricopeptide repeat-containing protein, putative</fullName>
    </submittedName>
</protein>
<feature type="region of interest" description="Disordered" evidence="4">
    <location>
        <begin position="10"/>
        <end position="37"/>
    </location>
</feature>
<dbReference type="OrthoDB" id="185373at2759"/>
<dbReference type="PANTHER" id="PTHR46128:SF154">
    <property type="entry name" value="PENTACOTRIPEPTIDE-REPEAT REGION OF PRORP DOMAIN-CONTAINING PROTEIN"/>
    <property type="match status" value="1"/>
</dbReference>
<dbReference type="STRING" id="3988.B9SGS7"/>
<dbReference type="Pfam" id="PF13812">
    <property type="entry name" value="PPR_3"/>
    <property type="match status" value="4"/>
</dbReference>
<evidence type="ECO:0000256" key="2">
    <source>
        <dbReference type="ARBA" id="ARBA00022737"/>
    </source>
</evidence>
<evidence type="ECO:0000313" key="6">
    <source>
        <dbReference type="Proteomes" id="UP000008311"/>
    </source>
</evidence>